<reference evidence="2 3" key="1">
    <citation type="submission" date="2023-04" db="EMBL/GenBank/DDBJ databases">
        <title>Luteimonas sp. M1R5S18.</title>
        <authorList>
            <person name="Sun J.-Q."/>
        </authorList>
    </citation>
    <scope>NUCLEOTIDE SEQUENCE [LARGE SCALE GENOMIC DNA]</scope>
    <source>
        <strain evidence="2 3">M1R5S18</strain>
    </source>
</reference>
<feature type="region of interest" description="Disordered" evidence="1">
    <location>
        <begin position="139"/>
        <end position="171"/>
    </location>
</feature>
<proteinExistence type="predicted"/>
<evidence type="ECO:0000313" key="3">
    <source>
        <dbReference type="Proteomes" id="UP001156831"/>
    </source>
</evidence>
<feature type="compositionally biased region" description="Basic and acidic residues" evidence="1">
    <location>
        <begin position="154"/>
        <end position="163"/>
    </location>
</feature>
<dbReference type="Pfam" id="PF09954">
    <property type="entry name" value="DUF2188"/>
    <property type="match status" value="1"/>
</dbReference>
<comment type="caution">
    <text evidence="2">The sequence shown here is derived from an EMBL/GenBank/DDBJ whole genome shotgun (WGS) entry which is preliminary data.</text>
</comment>
<evidence type="ECO:0000313" key="2">
    <source>
        <dbReference type="EMBL" id="MDH5832181.1"/>
    </source>
</evidence>
<protein>
    <submittedName>
        <fullName evidence="2">DUF2188 domain-containing protein</fullName>
    </submittedName>
</protein>
<organism evidence="2 3">
    <name type="scientific">Luteimonas rhizosphaericola</name>
    <dbReference type="NCBI Taxonomy" id="3042024"/>
    <lineage>
        <taxon>Bacteria</taxon>
        <taxon>Pseudomonadati</taxon>
        <taxon>Pseudomonadota</taxon>
        <taxon>Gammaproteobacteria</taxon>
        <taxon>Lysobacterales</taxon>
        <taxon>Lysobacteraceae</taxon>
        <taxon>Luteimonas</taxon>
    </lineage>
</organism>
<dbReference type="Proteomes" id="UP001156831">
    <property type="component" value="Unassembled WGS sequence"/>
</dbReference>
<evidence type="ECO:0000256" key="1">
    <source>
        <dbReference type="SAM" id="MobiDB-lite"/>
    </source>
</evidence>
<dbReference type="EMBL" id="JARXRN010000029">
    <property type="protein sequence ID" value="MDH5832181.1"/>
    <property type="molecule type" value="Genomic_DNA"/>
</dbReference>
<dbReference type="InterPro" id="IPR018691">
    <property type="entry name" value="DUF2188"/>
</dbReference>
<dbReference type="RefSeq" id="WP_280603224.1">
    <property type="nucleotide sequence ID" value="NZ_JARXRN010000029.1"/>
</dbReference>
<keyword evidence="3" id="KW-1185">Reference proteome</keyword>
<name>A0ABT6JNB5_9GAMM</name>
<sequence length="171" mass="18845">MPDVAGHWSVTRDRVLDAEFTERDRAIDYARSCAARALRTGLEVKLQIHAPLEPEGGFGVSLHRRAGFPDFPVRSHGGRWRRAAGAQARGSEMARIYWFVVVAGGDWAVKREGEAASRTFRLQADAIDHAAGVAKAHHQAHGVPTGVRIQGQEGKWRDERTCGDDPYPPRG</sequence>
<accession>A0ABT6JNB5</accession>
<gene>
    <name evidence="2" type="ORF">QFW80_16810</name>
</gene>